<accession>A0A6C0LKN0</accession>
<dbReference type="InterPro" id="IPR051706">
    <property type="entry name" value="Glycosyltransferase_domain"/>
</dbReference>
<evidence type="ECO:0000313" key="2">
    <source>
        <dbReference type="EMBL" id="QHU31113.1"/>
    </source>
</evidence>
<evidence type="ECO:0000256" key="1">
    <source>
        <dbReference type="ARBA" id="ARBA00022679"/>
    </source>
</evidence>
<dbReference type="PANTHER" id="PTHR32385:SF15">
    <property type="entry name" value="INOSITOL PHOSPHOCERAMIDE MANNOSYLTRANSFERASE 1"/>
    <property type="match status" value="1"/>
</dbReference>
<sequence>MIEKYTYNIYLMSSVIKKNVYLTWGTLDFSDELKENINTLKERNPEFKFHIYDDKMCRDFIAKHFSKNVLFAYDNLIPGAYKADLWRYCILFMNGGIYMDIKLCTIPPFKLIDVADGEYLVSDRPPNTIYNAFMVCKPHNLLLKCAISKIIYNVKNKVYGTDPLDPTGPRLLGTLMTTLNRVKKKNIKCQLSHYNKGGFITFKNKFVLTNTFHGYKKMRNNYYTQQNTAHYDTLWRARKIYK</sequence>
<dbReference type="PANTHER" id="PTHR32385">
    <property type="entry name" value="MANNOSYL PHOSPHORYLINOSITOL CERAMIDE SYNTHASE"/>
    <property type="match status" value="1"/>
</dbReference>
<dbReference type="GO" id="GO:0051999">
    <property type="term" value="P:mannosyl-inositol phosphorylceramide biosynthetic process"/>
    <property type="evidence" value="ECO:0007669"/>
    <property type="project" value="TreeGrafter"/>
</dbReference>
<dbReference type="Pfam" id="PF04488">
    <property type="entry name" value="Gly_transf_sug"/>
    <property type="match status" value="1"/>
</dbReference>
<dbReference type="InterPro" id="IPR029044">
    <property type="entry name" value="Nucleotide-diphossugar_trans"/>
</dbReference>
<dbReference type="Gene3D" id="3.90.550.20">
    <property type="match status" value="1"/>
</dbReference>
<proteinExistence type="predicted"/>
<name>A0A6C0LKN0_9ZZZZ</name>
<protein>
    <recommendedName>
        <fullName evidence="3">Glycosyltransferase</fullName>
    </recommendedName>
</protein>
<dbReference type="AlphaFoldDB" id="A0A6C0LKN0"/>
<evidence type="ECO:0008006" key="3">
    <source>
        <dbReference type="Google" id="ProtNLM"/>
    </source>
</evidence>
<organism evidence="2">
    <name type="scientific">viral metagenome</name>
    <dbReference type="NCBI Taxonomy" id="1070528"/>
    <lineage>
        <taxon>unclassified sequences</taxon>
        <taxon>metagenomes</taxon>
        <taxon>organismal metagenomes</taxon>
    </lineage>
</organism>
<reference evidence="2" key="1">
    <citation type="journal article" date="2020" name="Nature">
        <title>Giant virus diversity and host interactions through global metagenomics.</title>
        <authorList>
            <person name="Schulz F."/>
            <person name="Roux S."/>
            <person name="Paez-Espino D."/>
            <person name="Jungbluth S."/>
            <person name="Walsh D.A."/>
            <person name="Denef V.J."/>
            <person name="McMahon K.D."/>
            <person name="Konstantinidis K.T."/>
            <person name="Eloe-Fadrosh E.A."/>
            <person name="Kyrpides N.C."/>
            <person name="Woyke T."/>
        </authorList>
    </citation>
    <scope>NUCLEOTIDE SEQUENCE</scope>
    <source>
        <strain evidence="2">GVMAG-M-3300027892-73</strain>
    </source>
</reference>
<dbReference type="GO" id="GO:0016020">
    <property type="term" value="C:membrane"/>
    <property type="evidence" value="ECO:0007669"/>
    <property type="project" value="GOC"/>
</dbReference>
<dbReference type="GO" id="GO:0000030">
    <property type="term" value="F:mannosyltransferase activity"/>
    <property type="evidence" value="ECO:0007669"/>
    <property type="project" value="TreeGrafter"/>
</dbReference>
<dbReference type="SUPFAM" id="SSF53448">
    <property type="entry name" value="Nucleotide-diphospho-sugar transferases"/>
    <property type="match status" value="1"/>
</dbReference>
<keyword evidence="1" id="KW-0808">Transferase</keyword>
<dbReference type="EMBL" id="MN740523">
    <property type="protein sequence ID" value="QHU31113.1"/>
    <property type="molecule type" value="Genomic_DNA"/>
</dbReference>
<dbReference type="InterPro" id="IPR007577">
    <property type="entry name" value="GlycoTrfase_DXD_sugar-bd_CS"/>
</dbReference>